<comment type="caution">
    <text evidence="2">The sequence shown here is derived from an EMBL/GenBank/DDBJ whole genome shotgun (WGS) entry which is preliminary data.</text>
</comment>
<sequence length="231" mass="25112">MSLTTLITGANRGIGLALTHACLRRDDQVIACCRDPYHAQQLHKLAEIYPKLAIHQLDVSEPEEYQQLKEALAGTPIDWLIANAGLYGPPEQALGQTDYFAWQQVLAVNTLAPLRLVETFMDNLLAGEAKSIVVISSVMGSISENHQGGHYLYRSSKAALNAVLRSLALDLANQGVKAYAMHPGWVKTDMGGQAAPLEVEDAASTLLLTLERLDAASSGKFITYDGQQLPW</sequence>
<dbReference type="PRINTS" id="PR00080">
    <property type="entry name" value="SDRFAMILY"/>
</dbReference>
<evidence type="ECO:0000313" key="2">
    <source>
        <dbReference type="EMBL" id="GAA4497139.1"/>
    </source>
</evidence>
<evidence type="ECO:0000256" key="1">
    <source>
        <dbReference type="RuleBase" id="RU000363"/>
    </source>
</evidence>
<dbReference type="InterPro" id="IPR002347">
    <property type="entry name" value="SDR_fam"/>
</dbReference>
<dbReference type="RefSeq" id="WP_345011284.1">
    <property type="nucleotide sequence ID" value="NZ_BAABFC010000009.1"/>
</dbReference>
<name>A0ABP8Q575_9GAMM</name>
<dbReference type="EMBL" id="BAABFC010000009">
    <property type="protein sequence ID" value="GAA4497139.1"/>
    <property type="molecule type" value="Genomic_DNA"/>
</dbReference>
<dbReference type="InterPro" id="IPR052184">
    <property type="entry name" value="SDR_enzymes"/>
</dbReference>
<proteinExistence type="inferred from homology"/>
<comment type="similarity">
    <text evidence="1">Belongs to the short-chain dehydrogenases/reductases (SDR) family.</text>
</comment>
<evidence type="ECO:0000313" key="3">
    <source>
        <dbReference type="Proteomes" id="UP001501321"/>
    </source>
</evidence>
<dbReference type="Pfam" id="PF00106">
    <property type="entry name" value="adh_short"/>
    <property type="match status" value="1"/>
</dbReference>
<dbReference type="PANTHER" id="PTHR45458:SF1">
    <property type="entry name" value="SHORT CHAIN DEHYDROGENASE"/>
    <property type="match status" value="1"/>
</dbReference>
<organism evidence="2 3">
    <name type="scientific">Pseudaeromonas paramecii</name>
    <dbReference type="NCBI Taxonomy" id="2138166"/>
    <lineage>
        <taxon>Bacteria</taxon>
        <taxon>Pseudomonadati</taxon>
        <taxon>Pseudomonadota</taxon>
        <taxon>Gammaproteobacteria</taxon>
        <taxon>Aeromonadales</taxon>
        <taxon>Aeromonadaceae</taxon>
        <taxon>Pseudaeromonas</taxon>
    </lineage>
</organism>
<reference evidence="3" key="1">
    <citation type="journal article" date="2019" name="Int. J. Syst. Evol. Microbiol.">
        <title>The Global Catalogue of Microorganisms (GCM) 10K type strain sequencing project: providing services to taxonomists for standard genome sequencing and annotation.</title>
        <authorList>
            <consortium name="The Broad Institute Genomics Platform"/>
            <consortium name="The Broad Institute Genome Sequencing Center for Infectious Disease"/>
            <person name="Wu L."/>
            <person name="Ma J."/>
        </authorList>
    </citation>
    <scope>NUCLEOTIDE SEQUENCE [LARGE SCALE GENOMIC DNA]</scope>
    <source>
        <strain evidence="3">JCM 32226</strain>
    </source>
</reference>
<dbReference type="PRINTS" id="PR00081">
    <property type="entry name" value="GDHRDH"/>
</dbReference>
<dbReference type="Proteomes" id="UP001501321">
    <property type="component" value="Unassembled WGS sequence"/>
</dbReference>
<keyword evidence="3" id="KW-1185">Reference proteome</keyword>
<dbReference type="Gene3D" id="3.40.50.720">
    <property type="entry name" value="NAD(P)-binding Rossmann-like Domain"/>
    <property type="match status" value="1"/>
</dbReference>
<dbReference type="PANTHER" id="PTHR45458">
    <property type="entry name" value="SHORT-CHAIN DEHYDROGENASE/REDUCTASE SDR"/>
    <property type="match status" value="1"/>
</dbReference>
<dbReference type="CDD" id="cd05325">
    <property type="entry name" value="carb_red_sniffer_like_SDR_c"/>
    <property type="match status" value="1"/>
</dbReference>
<dbReference type="SUPFAM" id="SSF51735">
    <property type="entry name" value="NAD(P)-binding Rossmann-fold domains"/>
    <property type="match status" value="1"/>
</dbReference>
<gene>
    <name evidence="2" type="ORF">GCM10023095_13240</name>
</gene>
<accession>A0ABP8Q575</accession>
<protein>
    <submittedName>
        <fullName evidence="2">SDR family oxidoreductase</fullName>
    </submittedName>
</protein>
<dbReference type="InterPro" id="IPR036291">
    <property type="entry name" value="NAD(P)-bd_dom_sf"/>
</dbReference>